<dbReference type="EMBL" id="CP043529">
    <property type="protein sequence ID" value="QEW36259.1"/>
    <property type="molecule type" value="Genomic_DNA"/>
</dbReference>
<sequence length="169" mass="20037">MLDFYSGEEVMSLFKVRQSWLYTTAKRNRIPICRIAGKNYYSKKHVDEFFGMAIDTSNITDWLLIEEAEELFGMKPSALRAYAYRHKIPTKREYGRTYYSKSHLDELRRTDLVNDERYYTVEQVRQIYGLSSANISHIVKVKHIEKIKVGVKNLLLRSDVERVMAEREK</sequence>
<organism evidence="2 3">
    <name type="scientific">Phocaeicola vulgatus</name>
    <name type="common">Bacteroides vulgatus</name>
    <dbReference type="NCBI Taxonomy" id="821"/>
    <lineage>
        <taxon>Bacteria</taxon>
        <taxon>Pseudomonadati</taxon>
        <taxon>Bacteroidota</taxon>
        <taxon>Bacteroidia</taxon>
        <taxon>Bacteroidales</taxon>
        <taxon>Bacteroidaceae</taxon>
        <taxon>Phocaeicola</taxon>
    </lineage>
</organism>
<dbReference type="GO" id="GO:0006355">
    <property type="term" value="P:regulation of DNA-templated transcription"/>
    <property type="evidence" value="ECO:0007669"/>
    <property type="project" value="InterPro"/>
</dbReference>
<evidence type="ECO:0000259" key="1">
    <source>
        <dbReference type="Pfam" id="PF13411"/>
    </source>
</evidence>
<dbReference type="InterPro" id="IPR009061">
    <property type="entry name" value="DNA-bd_dom_put_sf"/>
</dbReference>
<proteinExistence type="predicted"/>
<evidence type="ECO:0000313" key="2">
    <source>
        <dbReference type="EMBL" id="QEW36259.1"/>
    </source>
</evidence>
<dbReference type="Gene3D" id="1.10.1660.10">
    <property type="match status" value="1"/>
</dbReference>
<dbReference type="AlphaFoldDB" id="A0A5P3ARA6"/>
<dbReference type="SUPFAM" id="SSF46955">
    <property type="entry name" value="Putative DNA-binding domain"/>
    <property type="match status" value="1"/>
</dbReference>
<dbReference type="GO" id="GO:0003677">
    <property type="term" value="F:DNA binding"/>
    <property type="evidence" value="ECO:0007669"/>
    <property type="project" value="InterPro"/>
</dbReference>
<accession>A0A5P3ARA6</accession>
<name>A0A5P3ARA6_PHOVU</name>
<gene>
    <name evidence="2" type="ORF">VIC01_01788</name>
</gene>
<feature type="domain" description="HTH merR-type" evidence="1">
    <location>
        <begin position="65"/>
        <end position="126"/>
    </location>
</feature>
<dbReference type="Pfam" id="PF13411">
    <property type="entry name" value="MerR_1"/>
    <property type="match status" value="1"/>
</dbReference>
<dbReference type="Proteomes" id="UP000326091">
    <property type="component" value="Chromosome"/>
</dbReference>
<reference evidence="2 3" key="1">
    <citation type="submission" date="2019-09" db="EMBL/GenBank/DDBJ databases">
        <title>Commensal-derived Metabolites Govern Vibrio cholerae Pathogenesis in Host.</title>
        <authorList>
            <person name="Yoon S.S."/>
            <person name="Yoon M.Y."/>
        </authorList>
    </citation>
    <scope>NUCLEOTIDE SEQUENCE [LARGE SCALE GENOMIC DNA]</scope>
    <source>
        <strain evidence="2 3">VIC01</strain>
    </source>
</reference>
<evidence type="ECO:0000313" key="3">
    <source>
        <dbReference type="Proteomes" id="UP000326091"/>
    </source>
</evidence>
<dbReference type="InterPro" id="IPR000551">
    <property type="entry name" value="MerR-type_HTH_dom"/>
</dbReference>
<protein>
    <recommendedName>
        <fullName evidence="1">HTH merR-type domain-containing protein</fullName>
    </recommendedName>
</protein>